<dbReference type="InterPro" id="IPR020846">
    <property type="entry name" value="MFS_dom"/>
</dbReference>
<dbReference type="EMBL" id="LT594588">
    <property type="protein sequence ID" value="SCQ16182.1"/>
    <property type="molecule type" value="Genomic_DNA"/>
</dbReference>
<feature type="signal peptide" evidence="7">
    <location>
        <begin position="1"/>
        <end position="20"/>
    </location>
</feature>
<feature type="domain" description="Major facilitator superfamily (MFS) profile" evidence="8">
    <location>
        <begin position="1"/>
        <end position="447"/>
    </location>
</feature>
<comment type="subcellular location">
    <subcellularLocation>
        <location evidence="1">Cell membrane</location>
        <topology evidence="1">Multi-pass membrane protein</topology>
    </subcellularLocation>
</comment>
<keyword evidence="10" id="KW-1185">Reference proteome</keyword>
<feature type="transmembrane region" description="Helical" evidence="6">
    <location>
        <begin position="327"/>
        <end position="348"/>
    </location>
</feature>
<feature type="transmembrane region" description="Helical" evidence="6">
    <location>
        <begin position="44"/>
        <end position="66"/>
    </location>
</feature>
<protein>
    <submittedName>
        <fullName evidence="9">Major facilitator superfamily domain-containing protein, putative</fullName>
    </submittedName>
</protein>
<feature type="chain" id="PRO_5008922096" evidence="7">
    <location>
        <begin position="21"/>
        <end position="465"/>
    </location>
</feature>
<keyword evidence="5 6" id="KW-0472">Membrane</keyword>
<evidence type="ECO:0000256" key="1">
    <source>
        <dbReference type="ARBA" id="ARBA00004651"/>
    </source>
</evidence>
<feature type="transmembrane region" description="Helical" evidence="6">
    <location>
        <begin position="392"/>
        <end position="415"/>
    </location>
</feature>
<dbReference type="VEuPathDB" id="PlasmoDB:POWCR01_070021500"/>
<dbReference type="SUPFAM" id="SSF103473">
    <property type="entry name" value="MFS general substrate transporter"/>
    <property type="match status" value="1"/>
</dbReference>
<gene>
    <name evidence="9" type="primary">MFS3</name>
    <name evidence="9" type="ORF">POCGH01_07026900</name>
</gene>
<dbReference type="InterPro" id="IPR005828">
    <property type="entry name" value="MFS_sugar_transport-like"/>
</dbReference>
<evidence type="ECO:0000313" key="10">
    <source>
        <dbReference type="Proteomes" id="UP000242942"/>
    </source>
</evidence>
<dbReference type="Pfam" id="PF00083">
    <property type="entry name" value="Sugar_tr"/>
    <property type="match status" value="1"/>
</dbReference>
<organism evidence="9 10">
    <name type="scientific">Plasmodium ovale</name>
    <name type="common">malaria parasite P. ovale</name>
    <dbReference type="NCBI Taxonomy" id="36330"/>
    <lineage>
        <taxon>Eukaryota</taxon>
        <taxon>Sar</taxon>
        <taxon>Alveolata</taxon>
        <taxon>Apicomplexa</taxon>
        <taxon>Aconoidasida</taxon>
        <taxon>Haemosporida</taxon>
        <taxon>Plasmodiidae</taxon>
        <taxon>Plasmodium</taxon>
        <taxon>Plasmodium (Plasmodium)</taxon>
    </lineage>
</organism>
<evidence type="ECO:0000259" key="8">
    <source>
        <dbReference type="PROSITE" id="PS50850"/>
    </source>
</evidence>
<keyword evidence="3 6" id="KW-0812">Transmembrane</keyword>
<feature type="transmembrane region" description="Helical" evidence="6">
    <location>
        <begin position="354"/>
        <end position="380"/>
    </location>
</feature>
<evidence type="ECO:0000256" key="4">
    <source>
        <dbReference type="ARBA" id="ARBA00022989"/>
    </source>
</evidence>
<keyword evidence="2" id="KW-0813">Transport</keyword>
<dbReference type="PROSITE" id="PS50850">
    <property type="entry name" value="MFS"/>
    <property type="match status" value="1"/>
</dbReference>
<evidence type="ECO:0000256" key="7">
    <source>
        <dbReference type="SAM" id="SignalP"/>
    </source>
</evidence>
<dbReference type="GO" id="GO:0015149">
    <property type="term" value="F:hexose transmembrane transporter activity"/>
    <property type="evidence" value="ECO:0007669"/>
    <property type="project" value="TreeGrafter"/>
</dbReference>
<proteinExistence type="predicted"/>
<reference evidence="9 10" key="1">
    <citation type="submission" date="2016-06" db="EMBL/GenBank/DDBJ databases">
        <authorList>
            <consortium name="Pathogen Informatics"/>
        </authorList>
    </citation>
    <scope>NUCLEOTIDE SEQUENCE [LARGE SCALE GENOMIC DNA]</scope>
    <source>
        <strain evidence="9">PocGH01</strain>
    </source>
</reference>
<dbReference type="Proteomes" id="UP000242942">
    <property type="component" value="Chromosome 7"/>
</dbReference>
<dbReference type="InterPro" id="IPR036259">
    <property type="entry name" value="MFS_trans_sf"/>
</dbReference>
<dbReference type="OrthoDB" id="6612291at2759"/>
<dbReference type="PANTHER" id="PTHR23503:SF8">
    <property type="entry name" value="FACILITATED GLUCOSE TRANSPORTER PROTEIN 1"/>
    <property type="match status" value="1"/>
</dbReference>
<dbReference type="GO" id="GO:0005886">
    <property type="term" value="C:plasma membrane"/>
    <property type="evidence" value="ECO:0007669"/>
    <property type="project" value="UniProtKB-SubCell"/>
</dbReference>
<evidence type="ECO:0000313" key="9">
    <source>
        <dbReference type="EMBL" id="SCQ16182.1"/>
    </source>
</evidence>
<evidence type="ECO:0000256" key="3">
    <source>
        <dbReference type="ARBA" id="ARBA00022692"/>
    </source>
</evidence>
<name>A0A1D3U7S6_PLAOA</name>
<evidence type="ECO:0000256" key="5">
    <source>
        <dbReference type="ARBA" id="ARBA00023136"/>
    </source>
</evidence>
<evidence type="ECO:0000256" key="2">
    <source>
        <dbReference type="ARBA" id="ARBA00022448"/>
    </source>
</evidence>
<feature type="transmembrane region" description="Helical" evidence="6">
    <location>
        <begin position="421"/>
        <end position="443"/>
    </location>
</feature>
<dbReference type="Gene3D" id="1.20.1250.20">
    <property type="entry name" value="MFS general substrate transporter like domains"/>
    <property type="match status" value="1"/>
</dbReference>
<feature type="transmembrane region" description="Helical" evidence="6">
    <location>
        <begin position="262"/>
        <end position="281"/>
    </location>
</feature>
<feature type="transmembrane region" description="Helical" evidence="6">
    <location>
        <begin position="78"/>
        <end position="98"/>
    </location>
</feature>
<dbReference type="PANTHER" id="PTHR23503">
    <property type="entry name" value="SOLUTE CARRIER FAMILY 2"/>
    <property type="match status" value="1"/>
</dbReference>
<feature type="transmembrane region" description="Helical" evidence="6">
    <location>
        <begin position="134"/>
        <end position="155"/>
    </location>
</feature>
<keyword evidence="7" id="KW-0732">Signal</keyword>
<dbReference type="VEuPathDB" id="PlasmoDB:PocGH01_07026900"/>
<dbReference type="AlphaFoldDB" id="A0A1D3U7S6"/>
<evidence type="ECO:0000256" key="6">
    <source>
        <dbReference type="SAM" id="Phobius"/>
    </source>
</evidence>
<keyword evidence="4 6" id="KW-1133">Transmembrane helix</keyword>
<feature type="transmembrane region" description="Helical" evidence="6">
    <location>
        <begin position="301"/>
        <end position="320"/>
    </location>
</feature>
<feature type="transmembrane region" description="Helical" evidence="6">
    <location>
        <begin position="104"/>
        <end position="122"/>
    </location>
</feature>
<feature type="transmembrane region" description="Helical" evidence="6">
    <location>
        <begin position="167"/>
        <end position="196"/>
    </location>
</feature>
<accession>A0A1D3U7S6</accession>
<sequence>MNACLAIVNCSLCLSSTSLARKMIVEDFKICPNGYRGCDKEKLYFGTFYFMLYMSALFGCIISLFFKSVNRRKYMMTIHYMYIIGSILTIYSKAHIILFLFSQALFGLSIGCSIVIVSLYILEYTPKEYQQFYGYTIQTFFSIGLLISYVFGSFYENIWFKNDKVTYWILITFYKIHLCLPLLFSVISLVLLYFVYTMDTPLHLYESQKYDKFEKIKKKVSKKEFNEKIEYHTNMTTNEISLLGNDINIIDFFKNRKLRNSCFTGSLLCYLYSFNGCFLFFNKLFLFYKAFSNTMTNTFTAMGFILFYFICTIITTILAQKYNKKDLLIIGLILQGISATGIVGSYFLNFSNVLNQIILTVAIAFYFLGLSLGFGHIIWTHVFEMFPKECRVVGAFCSYYALFIGAFIMSILLEYVSMQYYSYLFITFLVSLIASVLCSGLFCQEDAVAIKRHDSIAPSEELVAP</sequence>
<dbReference type="InterPro" id="IPR045263">
    <property type="entry name" value="GLUT"/>
</dbReference>